<comment type="caution">
    <text evidence="9">The sequence shown here is derived from an EMBL/GenBank/DDBJ whole genome shotgun (WGS) entry which is preliminary data.</text>
</comment>
<evidence type="ECO:0000256" key="4">
    <source>
        <dbReference type="ARBA" id="ARBA00022692"/>
    </source>
</evidence>
<evidence type="ECO:0000256" key="7">
    <source>
        <dbReference type="RuleBase" id="RU003879"/>
    </source>
</evidence>
<comment type="subcellular location">
    <subcellularLocation>
        <location evidence="1">Cell membrane</location>
        <topology evidence="1">Single-pass membrane protein</topology>
    </subcellularLocation>
    <subcellularLocation>
        <location evidence="7">Cell membrane</location>
        <topology evidence="7">Single-pass type II membrane protein</topology>
    </subcellularLocation>
</comment>
<gene>
    <name evidence="9" type="ORF">Pla52n_13320</name>
</gene>
<keyword evidence="10" id="KW-1185">Reference proteome</keyword>
<dbReference type="AlphaFoldDB" id="A0A5C6B1D0"/>
<comment type="similarity">
    <text evidence="2 7">Belongs to the ExbD/TolR family.</text>
</comment>
<organism evidence="9 10">
    <name type="scientific">Stieleria varia</name>
    <dbReference type="NCBI Taxonomy" id="2528005"/>
    <lineage>
        <taxon>Bacteria</taxon>
        <taxon>Pseudomonadati</taxon>
        <taxon>Planctomycetota</taxon>
        <taxon>Planctomycetia</taxon>
        <taxon>Pirellulales</taxon>
        <taxon>Pirellulaceae</taxon>
        <taxon>Stieleria</taxon>
    </lineage>
</organism>
<evidence type="ECO:0000256" key="8">
    <source>
        <dbReference type="SAM" id="MobiDB-lite"/>
    </source>
</evidence>
<dbReference type="RefSeq" id="WP_197454354.1">
    <property type="nucleotide sequence ID" value="NZ_CP151726.1"/>
</dbReference>
<dbReference type="GO" id="GO:0015031">
    <property type="term" value="P:protein transport"/>
    <property type="evidence" value="ECO:0007669"/>
    <property type="project" value="UniProtKB-KW"/>
</dbReference>
<protein>
    <submittedName>
        <fullName evidence="9">Biopolymer transport protein ExbD/TolR</fullName>
    </submittedName>
</protein>
<proteinExistence type="inferred from homology"/>
<accession>A0A5C6B1D0</accession>
<evidence type="ECO:0000256" key="3">
    <source>
        <dbReference type="ARBA" id="ARBA00022475"/>
    </source>
</evidence>
<evidence type="ECO:0000256" key="5">
    <source>
        <dbReference type="ARBA" id="ARBA00022989"/>
    </source>
</evidence>
<keyword evidence="7" id="KW-0653">Protein transport</keyword>
<evidence type="ECO:0000256" key="2">
    <source>
        <dbReference type="ARBA" id="ARBA00005811"/>
    </source>
</evidence>
<feature type="region of interest" description="Disordered" evidence="8">
    <location>
        <begin position="60"/>
        <end position="159"/>
    </location>
</feature>
<keyword evidence="6" id="KW-0472">Membrane</keyword>
<keyword evidence="7" id="KW-0813">Transport</keyword>
<feature type="compositionally biased region" description="Polar residues" evidence="8">
    <location>
        <begin position="121"/>
        <end position="137"/>
    </location>
</feature>
<evidence type="ECO:0000313" key="10">
    <source>
        <dbReference type="Proteomes" id="UP000320176"/>
    </source>
</evidence>
<keyword evidence="5" id="KW-1133">Transmembrane helix</keyword>
<dbReference type="Pfam" id="PF02472">
    <property type="entry name" value="ExbD"/>
    <property type="match status" value="1"/>
</dbReference>
<dbReference type="Proteomes" id="UP000320176">
    <property type="component" value="Unassembled WGS sequence"/>
</dbReference>
<reference evidence="9 10" key="1">
    <citation type="submission" date="2019-02" db="EMBL/GenBank/DDBJ databases">
        <title>Deep-cultivation of Planctomycetes and their phenomic and genomic characterization uncovers novel biology.</title>
        <authorList>
            <person name="Wiegand S."/>
            <person name="Jogler M."/>
            <person name="Boedeker C."/>
            <person name="Pinto D."/>
            <person name="Vollmers J."/>
            <person name="Rivas-Marin E."/>
            <person name="Kohn T."/>
            <person name="Peeters S.H."/>
            <person name="Heuer A."/>
            <person name="Rast P."/>
            <person name="Oberbeckmann S."/>
            <person name="Bunk B."/>
            <person name="Jeske O."/>
            <person name="Meyerdierks A."/>
            <person name="Storesund J.E."/>
            <person name="Kallscheuer N."/>
            <person name="Luecker S."/>
            <person name="Lage O.M."/>
            <person name="Pohl T."/>
            <person name="Merkel B.J."/>
            <person name="Hornburger P."/>
            <person name="Mueller R.-W."/>
            <person name="Bruemmer F."/>
            <person name="Labrenz M."/>
            <person name="Spormann A.M."/>
            <person name="Op Den Camp H."/>
            <person name="Overmann J."/>
            <person name="Amann R."/>
            <person name="Jetten M.S.M."/>
            <person name="Mascher T."/>
            <person name="Medema M.H."/>
            <person name="Devos D.P."/>
            <person name="Kaster A.-K."/>
            <person name="Ovreas L."/>
            <person name="Rohde M."/>
            <person name="Galperin M.Y."/>
            <person name="Jogler C."/>
        </authorList>
    </citation>
    <scope>NUCLEOTIDE SEQUENCE [LARGE SCALE GENOMIC DNA]</scope>
    <source>
        <strain evidence="9 10">Pla52n</strain>
    </source>
</reference>
<keyword evidence="4 7" id="KW-0812">Transmembrane</keyword>
<keyword evidence="3" id="KW-1003">Cell membrane</keyword>
<name>A0A5C6B1D0_9BACT</name>
<evidence type="ECO:0000256" key="6">
    <source>
        <dbReference type="ARBA" id="ARBA00023136"/>
    </source>
</evidence>
<dbReference type="PANTHER" id="PTHR30558:SF3">
    <property type="entry name" value="BIOPOLYMER TRANSPORT PROTEIN EXBD-RELATED"/>
    <property type="match status" value="1"/>
</dbReference>
<dbReference type="InterPro" id="IPR003400">
    <property type="entry name" value="ExbD"/>
</dbReference>
<dbReference type="GO" id="GO:0005886">
    <property type="term" value="C:plasma membrane"/>
    <property type="evidence" value="ECO:0007669"/>
    <property type="project" value="UniProtKB-SubCell"/>
</dbReference>
<dbReference type="PANTHER" id="PTHR30558">
    <property type="entry name" value="EXBD MEMBRANE COMPONENT OF PMF-DRIVEN MACROMOLECULE IMPORT SYSTEM"/>
    <property type="match status" value="1"/>
</dbReference>
<evidence type="ECO:0000313" key="9">
    <source>
        <dbReference type="EMBL" id="TWU05617.1"/>
    </source>
</evidence>
<dbReference type="EMBL" id="SJPN01000002">
    <property type="protein sequence ID" value="TWU05617.1"/>
    <property type="molecule type" value="Genomic_DNA"/>
</dbReference>
<dbReference type="GO" id="GO:0022857">
    <property type="term" value="F:transmembrane transporter activity"/>
    <property type="evidence" value="ECO:0007669"/>
    <property type="project" value="InterPro"/>
</dbReference>
<evidence type="ECO:0000256" key="1">
    <source>
        <dbReference type="ARBA" id="ARBA00004162"/>
    </source>
</evidence>
<feature type="compositionally biased region" description="Polar residues" evidence="8">
    <location>
        <begin position="99"/>
        <end position="113"/>
    </location>
</feature>
<sequence>MSELSQWELRRRGTDKIATASADKLAEFVHTGVIGDQHEVRVVGASEWLSVAQAMPFLPKQTANVNPPMESKRATTPPPTTPQPKTTRAPKAAPPLSPNPTSSRWLTDSNAPTSAAADTPEVSTPAVNSPVVSTLGSVATEVPTQPPSRGERAAARRSSIVDPDDEELDMTPMIDMTFLLLIFFMVTSTISPFADLQLPEAKAGDAERPEGRVILVLDYQDNQIVDDTSQYSGSEFIELKDCKLYLADETDSFIPPDQLHAALVRAFEKNGGGEFILQSNRKMPVGVVREVIKTAKSAGAGDTMIGVARPR</sequence>